<evidence type="ECO:0008006" key="4">
    <source>
        <dbReference type="Google" id="ProtNLM"/>
    </source>
</evidence>
<dbReference type="Pfam" id="PF11193">
    <property type="entry name" value="DUF2812"/>
    <property type="match status" value="1"/>
</dbReference>
<feature type="transmembrane region" description="Helical" evidence="1">
    <location>
        <begin position="119"/>
        <end position="138"/>
    </location>
</feature>
<accession>A0A0Q3WRB5</accession>
<dbReference type="AlphaFoldDB" id="A0A0Q3WRB5"/>
<dbReference type="Proteomes" id="UP000051888">
    <property type="component" value="Unassembled WGS sequence"/>
</dbReference>
<dbReference type="RefSeq" id="WP_055742076.1">
    <property type="nucleotide sequence ID" value="NZ_JAAIWL010000036.1"/>
</dbReference>
<protein>
    <recommendedName>
        <fullName evidence="4">DUF2812 domain-containing protein</fullName>
    </recommendedName>
</protein>
<dbReference type="OrthoDB" id="1928173at2"/>
<reference evidence="2 3" key="1">
    <citation type="submission" date="2015-09" db="EMBL/GenBank/DDBJ databases">
        <title>Genome sequencing project for genomic taxonomy and phylogenomics of Bacillus-like bacteria.</title>
        <authorList>
            <person name="Liu B."/>
            <person name="Wang J."/>
            <person name="Zhu Y."/>
            <person name="Liu G."/>
            <person name="Chen Q."/>
            <person name="Chen Z."/>
            <person name="Lan J."/>
            <person name="Che J."/>
            <person name="Ge C."/>
            <person name="Shi H."/>
            <person name="Pan Z."/>
            <person name="Liu X."/>
        </authorList>
    </citation>
    <scope>NUCLEOTIDE SEQUENCE [LARGE SCALE GENOMIC DNA]</scope>
    <source>
        <strain evidence="2 3">LMG 18435</strain>
    </source>
</reference>
<proteinExistence type="predicted"/>
<feature type="transmembrane region" description="Helical" evidence="1">
    <location>
        <begin position="150"/>
        <end position="174"/>
    </location>
</feature>
<evidence type="ECO:0000313" key="3">
    <source>
        <dbReference type="Proteomes" id="UP000051888"/>
    </source>
</evidence>
<comment type="caution">
    <text evidence="2">The sequence shown here is derived from an EMBL/GenBank/DDBJ whole genome shotgun (WGS) entry which is preliminary data.</text>
</comment>
<keyword evidence="1" id="KW-0812">Transmembrane</keyword>
<dbReference type="EMBL" id="LJJC01000015">
    <property type="protein sequence ID" value="KQL50468.1"/>
    <property type="molecule type" value="Genomic_DNA"/>
</dbReference>
<name>A0A0Q3WRB5_9BACI</name>
<evidence type="ECO:0000313" key="2">
    <source>
        <dbReference type="EMBL" id="KQL50468.1"/>
    </source>
</evidence>
<gene>
    <name evidence="2" type="ORF">AN964_22680</name>
</gene>
<dbReference type="STRING" id="157838.AN964_22680"/>
<keyword evidence="3" id="KW-1185">Reference proteome</keyword>
<dbReference type="PATRIC" id="fig|157838.3.peg.4976"/>
<sequence length="186" mass="21755">MIWKDKRFIIGRGLAFSETKEMQHLSKLAEEGWFLESPAFCGFGYKLCRGEKQELQYCIDYQKLTKEESIDYFDMFAAAGWNHVMTVGNVIHYFTAAPGTKPIYSDQTTLLEKYKQGKVNLGFTSIIFVFLTILMNLMGRLVEIEKVQQIFQGLFHIFLVVTIPVLMTYSAFLLKLWRLRQSNYHY</sequence>
<organism evidence="2 3">
    <name type="scientific">Heyndrickxia shackletonii</name>
    <dbReference type="NCBI Taxonomy" id="157838"/>
    <lineage>
        <taxon>Bacteria</taxon>
        <taxon>Bacillati</taxon>
        <taxon>Bacillota</taxon>
        <taxon>Bacilli</taxon>
        <taxon>Bacillales</taxon>
        <taxon>Bacillaceae</taxon>
        <taxon>Heyndrickxia</taxon>
    </lineage>
</organism>
<dbReference type="InterPro" id="IPR021359">
    <property type="entry name" value="DUF2812"/>
</dbReference>
<keyword evidence="1" id="KW-0472">Membrane</keyword>
<evidence type="ECO:0000256" key="1">
    <source>
        <dbReference type="SAM" id="Phobius"/>
    </source>
</evidence>
<keyword evidence="1" id="KW-1133">Transmembrane helix</keyword>